<sequence>MKRTPSVPEPYLLRSLTRATAEDQTTVGTATADHSSDQRQPSTAGPVTAFHRGEHSSQPRPQLRQPQSTTDNLHSPDQTSPSTF</sequence>
<feature type="region of interest" description="Disordered" evidence="1">
    <location>
        <begin position="1"/>
        <end position="84"/>
    </location>
</feature>
<organism evidence="2 3">
    <name type="scientific">Dreissena polymorpha</name>
    <name type="common">Zebra mussel</name>
    <name type="synonym">Mytilus polymorpha</name>
    <dbReference type="NCBI Taxonomy" id="45954"/>
    <lineage>
        <taxon>Eukaryota</taxon>
        <taxon>Metazoa</taxon>
        <taxon>Spiralia</taxon>
        <taxon>Lophotrochozoa</taxon>
        <taxon>Mollusca</taxon>
        <taxon>Bivalvia</taxon>
        <taxon>Autobranchia</taxon>
        <taxon>Heteroconchia</taxon>
        <taxon>Euheterodonta</taxon>
        <taxon>Imparidentia</taxon>
        <taxon>Neoheterodontei</taxon>
        <taxon>Myida</taxon>
        <taxon>Dreissenoidea</taxon>
        <taxon>Dreissenidae</taxon>
        <taxon>Dreissena</taxon>
    </lineage>
</organism>
<keyword evidence="3" id="KW-1185">Reference proteome</keyword>
<reference evidence="2" key="1">
    <citation type="journal article" date="2019" name="bioRxiv">
        <title>The Genome of the Zebra Mussel, Dreissena polymorpha: A Resource for Invasive Species Research.</title>
        <authorList>
            <person name="McCartney M.A."/>
            <person name="Auch B."/>
            <person name="Kono T."/>
            <person name="Mallez S."/>
            <person name="Zhang Y."/>
            <person name="Obille A."/>
            <person name="Becker A."/>
            <person name="Abrahante J.E."/>
            <person name="Garbe J."/>
            <person name="Badalamenti J.P."/>
            <person name="Herman A."/>
            <person name="Mangelson H."/>
            <person name="Liachko I."/>
            <person name="Sullivan S."/>
            <person name="Sone E.D."/>
            <person name="Koren S."/>
            <person name="Silverstein K.A.T."/>
            <person name="Beckman K.B."/>
            <person name="Gohl D.M."/>
        </authorList>
    </citation>
    <scope>NUCLEOTIDE SEQUENCE</scope>
    <source>
        <strain evidence="2">Duluth1</strain>
        <tissue evidence="2">Whole animal</tissue>
    </source>
</reference>
<dbReference type="EMBL" id="JAIWYP010000004">
    <property type="protein sequence ID" value="KAH3833100.1"/>
    <property type="molecule type" value="Genomic_DNA"/>
</dbReference>
<feature type="compositionally biased region" description="Polar residues" evidence="1">
    <location>
        <begin position="22"/>
        <end position="45"/>
    </location>
</feature>
<evidence type="ECO:0000256" key="1">
    <source>
        <dbReference type="SAM" id="MobiDB-lite"/>
    </source>
</evidence>
<accession>A0A9D4QJQ5</accession>
<protein>
    <submittedName>
        <fullName evidence="2">Uncharacterized protein</fullName>
    </submittedName>
</protein>
<name>A0A9D4QJQ5_DREPO</name>
<dbReference type="AlphaFoldDB" id="A0A9D4QJQ5"/>
<feature type="compositionally biased region" description="Polar residues" evidence="1">
    <location>
        <begin position="69"/>
        <end position="84"/>
    </location>
</feature>
<gene>
    <name evidence="2" type="ORF">DPMN_106401</name>
</gene>
<evidence type="ECO:0000313" key="2">
    <source>
        <dbReference type="EMBL" id="KAH3833100.1"/>
    </source>
</evidence>
<comment type="caution">
    <text evidence="2">The sequence shown here is derived from an EMBL/GenBank/DDBJ whole genome shotgun (WGS) entry which is preliminary data.</text>
</comment>
<reference evidence="2" key="2">
    <citation type="submission" date="2020-11" db="EMBL/GenBank/DDBJ databases">
        <authorList>
            <person name="McCartney M.A."/>
            <person name="Auch B."/>
            <person name="Kono T."/>
            <person name="Mallez S."/>
            <person name="Becker A."/>
            <person name="Gohl D.M."/>
            <person name="Silverstein K.A.T."/>
            <person name="Koren S."/>
            <person name="Bechman K.B."/>
            <person name="Herman A."/>
            <person name="Abrahante J.E."/>
            <person name="Garbe J."/>
        </authorList>
    </citation>
    <scope>NUCLEOTIDE SEQUENCE</scope>
    <source>
        <strain evidence="2">Duluth1</strain>
        <tissue evidence="2">Whole animal</tissue>
    </source>
</reference>
<dbReference type="Proteomes" id="UP000828390">
    <property type="component" value="Unassembled WGS sequence"/>
</dbReference>
<evidence type="ECO:0000313" key="3">
    <source>
        <dbReference type="Proteomes" id="UP000828390"/>
    </source>
</evidence>
<proteinExistence type="predicted"/>
<feature type="compositionally biased region" description="Low complexity" evidence="1">
    <location>
        <begin position="58"/>
        <end position="68"/>
    </location>
</feature>